<proteinExistence type="predicted"/>
<dbReference type="STRING" id="414684.RC1_2744"/>
<sequence length="42" mass="4338">MPARGCRRAAAGTGARRAAQFLCRCADRAACGFRIGGIGRQG</sequence>
<dbReference type="EMBL" id="CP000613">
    <property type="protein sequence ID" value="ACJ00117.1"/>
    <property type="molecule type" value="Genomic_DNA"/>
</dbReference>
<dbReference type="AlphaFoldDB" id="B6IUD7"/>
<reference evidence="1 2" key="1">
    <citation type="journal article" date="2010" name="BMC Genomics">
        <title>Metabolic flexibility revealed in the genome of the cyst-forming alpha-1 proteobacterium Rhodospirillum centenum.</title>
        <authorList>
            <person name="Lu Y.K."/>
            <person name="Marden J."/>
            <person name="Han M."/>
            <person name="Swingley W.D."/>
            <person name="Mastrian S.D."/>
            <person name="Chowdhury S.R."/>
            <person name="Hao J."/>
            <person name="Helmy T."/>
            <person name="Kim S."/>
            <person name="Kurdoglu A.A."/>
            <person name="Matthies H.J."/>
            <person name="Rollo D."/>
            <person name="Stothard P."/>
            <person name="Blankenship R.E."/>
            <person name="Bauer C.E."/>
            <person name="Touchman J.W."/>
        </authorList>
    </citation>
    <scope>NUCLEOTIDE SEQUENCE [LARGE SCALE GENOMIC DNA]</scope>
    <source>
        <strain evidence="2">ATCC 51521 / SW</strain>
    </source>
</reference>
<name>B6IUD7_RHOCS</name>
<gene>
    <name evidence="1" type="ordered locus">RC1_2744</name>
</gene>
<dbReference type="Proteomes" id="UP000001591">
    <property type="component" value="Chromosome"/>
</dbReference>
<dbReference type="HOGENOM" id="CLU_3257001_0_0_5"/>
<evidence type="ECO:0000313" key="2">
    <source>
        <dbReference type="Proteomes" id="UP000001591"/>
    </source>
</evidence>
<organism evidence="1 2">
    <name type="scientific">Rhodospirillum centenum (strain ATCC 51521 / SW)</name>
    <dbReference type="NCBI Taxonomy" id="414684"/>
    <lineage>
        <taxon>Bacteria</taxon>
        <taxon>Pseudomonadati</taxon>
        <taxon>Pseudomonadota</taxon>
        <taxon>Alphaproteobacteria</taxon>
        <taxon>Rhodospirillales</taxon>
        <taxon>Rhodospirillaceae</taxon>
        <taxon>Rhodospirillum</taxon>
    </lineage>
</organism>
<evidence type="ECO:0000313" key="1">
    <source>
        <dbReference type="EMBL" id="ACJ00117.1"/>
    </source>
</evidence>
<keyword evidence="2" id="KW-1185">Reference proteome</keyword>
<dbReference type="KEGG" id="rce:RC1_2744"/>
<protein>
    <submittedName>
        <fullName evidence="1">Uncharacterized protein</fullName>
    </submittedName>
</protein>
<accession>B6IUD7</accession>